<proteinExistence type="predicted"/>
<protein>
    <submittedName>
        <fullName evidence="1">Uncharacterized protein</fullName>
    </submittedName>
</protein>
<organism evidence="1 2">
    <name type="scientific">Frondihabitans sucicola</name>
    <dbReference type="NCBI Taxonomy" id="1268041"/>
    <lineage>
        <taxon>Bacteria</taxon>
        <taxon>Bacillati</taxon>
        <taxon>Actinomycetota</taxon>
        <taxon>Actinomycetes</taxon>
        <taxon>Micrococcales</taxon>
        <taxon>Microbacteriaceae</taxon>
        <taxon>Frondihabitans</taxon>
    </lineage>
</organism>
<reference evidence="2" key="1">
    <citation type="journal article" date="2019" name="Int. J. Syst. Evol. Microbiol.">
        <title>The Global Catalogue of Microorganisms (GCM) 10K type strain sequencing project: providing services to taxonomists for standard genome sequencing and annotation.</title>
        <authorList>
            <consortium name="The Broad Institute Genomics Platform"/>
            <consortium name="The Broad Institute Genome Sequencing Center for Infectious Disease"/>
            <person name="Wu L."/>
            <person name="Ma J."/>
        </authorList>
    </citation>
    <scope>NUCLEOTIDE SEQUENCE [LARGE SCALE GENOMIC DNA]</scope>
    <source>
        <strain evidence="2">NBRC 108728</strain>
    </source>
</reference>
<geneLocation type="plasmid" evidence="1 2">
    <name>pNBRC108728a</name>
</geneLocation>
<sequence length="221" mass="24105">MSEISWVYQESSIEVPGGDAVIEFEVDEHLVPRCEVAGCTLRWSSQDPNIDSRRMCAGHASVRNARQTIIHALGTAHQAAEYAMGYPDAHFDALGAASTLGSTAERRAYALSHAEWTGEGMTRTLTRAIADLTAAEADGFTLSPWHYAFGEWNHLPQTTIVETVAALDALPVKTVVKGRFDLIAVRTSGRFWSQPGSVEKVRTDELFGTHGPRFEVLSTAS</sequence>
<evidence type="ECO:0000313" key="2">
    <source>
        <dbReference type="Proteomes" id="UP001321486"/>
    </source>
</evidence>
<keyword evidence="1" id="KW-0614">Plasmid</keyword>
<keyword evidence="2" id="KW-1185">Reference proteome</keyword>
<evidence type="ECO:0000313" key="1">
    <source>
        <dbReference type="EMBL" id="BDZ52848.1"/>
    </source>
</evidence>
<dbReference type="RefSeq" id="WP_286347130.1">
    <property type="nucleotide sequence ID" value="NZ_AP027733.1"/>
</dbReference>
<dbReference type="EMBL" id="AP027733">
    <property type="protein sequence ID" value="BDZ52848.1"/>
    <property type="molecule type" value="Genomic_DNA"/>
</dbReference>
<accession>A0ABM8GWT4</accession>
<name>A0ABM8GWT4_9MICO</name>
<dbReference type="Proteomes" id="UP001321486">
    <property type="component" value="Plasmid pNBRC108728a"/>
</dbReference>
<gene>
    <name evidence="1" type="ORF">GCM10025867_50890</name>
</gene>